<proteinExistence type="predicted"/>
<dbReference type="SUPFAM" id="SSF53254">
    <property type="entry name" value="Phosphoglycerate mutase-like"/>
    <property type="match status" value="1"/>
</dbReference>
<dbReference type="RefSeq" id="WP_034213063.1">
    <property type="nucleotide sequence ID" value="NZ_AVCK01000026.1"/>
</dbReference>
<dbReference type="CDD" id="cd07067">
    <property type="entry name" value="HP_PGM_like"/>
    <property type="match status" value="1"/>
</dbReference>
<reference evidence="2 3" key="1">
    <citation type="submission" date="2013-09" db="EMBL/GenBank/DDBJ databases">
        <title>Genome sequencing of Arenimonas metalli.</title>
        <authorList>
            <person name="Chen F."/>
            <person name="Wang G."/>
        </authorList>
    </citation>
    <scope>NUCLEOTIDE SEQUENCE [LARGE SCALE GENOMIC DNA]</scope>
    <source>
        <strain evidence="2 3">CF5-1</strain>
    </source>
</reference>
<dbReference type="STRING" id="1384056.N787_12565"/>
<evidence type="ECO:0008006" key="4">
    <source>
        <dbReference type="Google" id="ProtNLM"/>
    </source>
</evidence>
<dbReference type="Gene3D" id="3.40.50.1240">
    <property type="entry name" value="Phosphoglycerate mutase-like"/>
    <property type="match status" value="1"/>
</dbReference>
<dbReference type="InterPro" id="IPR013078">
    <property type="entry name" value="His_Pase_superF_clade-1"/>
</dbReference>
<dbReference type="SMART" id="SM00855">
    <property type="entry name" value="PGAM"/>
    <property type="match status" value="1"/>
</dbReference>
<evidence type="ECO:0000313" key="2">
    <source>
        <dbReference type="EMBL" id="KFN45617.1"/>
    </source>
</evidence>
<dbReference type="InterPro" id="IPR051021">
    <property type="entry name" value="Mito_Ser/Thr_phosphatase"/>
</dbReference>
<dbReference type="Pfam" id="PF00300">
    <property type="entry name" value="His_Phos_1"/>
    <property type="match status" value="1"/>
</dbReference>
<organism evidence="2 3">
    <name type="scientific">Arenimonas metalli CF5-1</name>
    <dbReference type="NCBI Taxonomy" id="1384056"/>
    <lineage>
        <taxon>Bacteria</taxon>
        <taxon>Pseudomonadati</taxon>
        <taxon>Pseudomonadota</taxon>
        <taxon>Gammaproteobacteria</taxon>
        <taxon>Lysobacterales</taxon>
        <taxon>Lysobacteraceae</taxon>
        <taxon>Arenimonas</taxon>
    </lineage>
</organism>
<evidence type="ECO:0000313" key="3">
    <source>
        <dbReference type="Proteomes" id="UP000029393"/>
    </source>
</evidence>
<name>A0A091B222_9GAMM</name>
<dbReference type="PATRIC" id="fig|1384056.3.peg.1840"/>
<sequence>MSLLLVRHGQASYGAADYDKLSERGHVQARRLGEWLARGGHRFEAVVVGGMRRHRETADGVIEAFAAQGLALPEPVADPGFAEFDHEAVFSTWLRQNADHPVAIASRSGLPRDVGAMLQAALLAWANDELPDLPESWATFGARVHAAGERLEALGGGGEVLVLSSGGVISRLAQIALDVPNHRAVELNLALRNSALSEFHPHAGRLRLGSWNALPHLHGARDLWTYY</sequence>
<dbReference type="GO" id="GO:0016787">
    <property type="term" value="F:hydrolase activity"/>
    <property type="evidence" value="ECO:0007669"/>
    <property type="project" value="UniProtKB-KW"/>
</dbReference>
<comment type="caution">
    <text evidence="2">The sequence shown here is derived from an EMBL/GenBank/DDBJ whole genome shotgun (WGS) entry which is preliminary data.</text>
</comment>
<dbReference type="OrthoDB" id="280692at2"/>
<keyword evidence="3" id="KW-1185">Reference proteome</keyword>
<dbReference type="AlphaFoldDB" id="A0A091B222"/>
<dbReference type="EMBL" id="AVCK01000026">
    <property type="protein sequence ID" value="KFN45617.1"/>
    <property type="molecule type" value="Genomic_DNA"/>
</dbReference>
<dbReference type="eggNOG" id="COG0406">
    <property type="taxonomic scope" value="Bacteria"/>
</dbReference>
<keyword evidence="1" id="KW-0378">Hydrolase</keyword>
<accession>A0A091B222</accession>
<dbReference type="PANTHER" id="PTHR20935">
    <property type="entry name" value="PHOSPHOGLYCERATE MUTASE-RELATED"/>
    <property type="match status" value="1"/>
</dbReference>
<protein>
    <recommendedName>
        <fullName evidence="4">Phosphoglycerate mutase</fullName>
    </recommendedName>
</protein>
<dbReference type="Proteomes" id="UP000029393">
    <property type="component" value="Unassembled WGS sequence"/>
</dbReference>
<evidence type="ECO:0000256" key="1">
    <source>
        <dbReference type="ARBA" id="ARBA00022801"/>
    </source>
</evidence>
<gene>
    <name evidence="2" type="ORF">N787_12565</name>
</gene>
<dbReference type="InterPro" id="IPR029033">
    <property type="entry name" value="His_PPase_superfam"/>
</dbReference>